<name>A0A3F3QHV6_9EURO</name>
<dbReference type="GeneID" id="38144139"/>
<gene>
    <name evidence="2" type="ORF">BDQ94DRAFT_44192</name>
</gene>
<keyword evidence="3" id="KW-1185">Reference proteome</keyword>
<keyword evidence="1" id="KW-0472">Membrane</keyword>
<reference evidence="2 3" key="1">
    <citation type="submission" date="2018-07" db="EMBL/GenBank/DDBJ databases">
        <title>The genomes of Aspergillus section Nigri reveals drivers in fungal speciation.</title>
        <authorList>
            <consortium name="DOE Joint Genome Institute"/>
            <person name="Vesth T.C."/>
            <person name="Nybo J."/>
            <person name="Theobald S."/>
            <person name="Brandl J."/>
            <person name="Frisvad J.C."/>
            <person name="Nielsen K.F."/>
            <person name="Lyhne E.K."/>
            <person name="Kogle M.E."/>
            <person name="Kuo A."/>
            <person name="Riley R."/>
            <person name="Clum A."/>
            <person name="Nolan M."/>
            <person name="Lipzen A."/>
            <person name="Salamov A."/>
            <person name="Henrissat B."/>
            <person name="Wiebenga A."/>
            <person name="De vries R.P."/>
            <person name="Grigoriev I.V."/>
            <person name="Mortensen U.H."/>
            <person name="Andersen M.R."/>
            <person name="Baker S.E."/>
        </authorList>
    </citation>
    <scope>NUCLEOTIDE SEQUENCE [LARGE SCALE GENOMIC DNA]</scope>
    <source>
        <strain evidence="2 3">CBS 139.54b</strain>
    </source>
</reference>
<dbReference type="Proteomes" id="UP000253729">
    <property type="component" value="Unassembled WGS sequence"/>
</dbReference>
<keyword evidence="1" id="KW-0812">Transmembrane</keyword>
<proteinExistence type="predicted"/>
<evidence type="ECO:0000313" key="2">
    <source>
        <dbReference type="EMBL" id="RDH38452.1"/>
    </source>
</evidence>
<sequence length="79" mass="9063">MNNFFVRNALDDCRCDLSFCYISSADFLFFSFISSSFIMNRNGIDFRMVFKMMSVLVVLKMGLEGDLFETGKITTKAVD</sequence>
<protein>
    <submittedName>
        <fullName evidence="2">Uncharacterized protein</fullName>
    </submittedName>
</protein>
<feature type="transmembrane region" description="Helical" evidence="1">
    <location>
        <begin position="27"/>
        <end position="44"/>
    </location>
</feature>
<organism evidence="2 3">
    <name type="scientific">Aspergillus welwitschiae</name>
    <dbReference type="NCBI Taxonomy" id="1341132"/>
    <lineage>
        <taxon>Eukaryota</taxon>
        <taxon>Fungi</taxon>
        <taxon>Dikarya</taxon>
        <taxon>Ascomycota</taxon>
        <taxon>Pezizomycotina</taxon>
        <taxon>Eurotiomycetes</taxon>
        <taxon>Eurotiomycetidae</taxon>
        <taxon>Eurotiales</taxon>
        <taxon>Aspergillaceae</taxon>
        <taxon>Aspergillus</taxon>
        <taxon>Aspergillus subgen. Circumdati</taxon>
    </lineage>
</organism>
<evidence type="ECO:0000256" key="1">
    <source>
        <dbReference type="SAM" id="Phobius"/>
    </source>
</evidence>
<dbReference type="EMBL" id="KZ852033">
    <property type="protein sequence ID" value="RDH38452.1"/>
    <property type="molecule type" value="Genomic_DNA"/>
</dbReference>
<dbReference type="AlphaFoldDB" id="A0A3F3QHV6"/>
<dbReference type="RefSeq" id="XP_026631474.1">
    <property type="nucleotide sequence ID" value="XM_026775783.1"/>
</dbReference>
<evidence type="ECO:0000313" key="3">
    <source>
        <dbReference type="Proteomes" id="UP000253729"/>
    </source>
</evidence>
<accession>A0A3F3QHV6</accession>
<keyword evidence="1" id="KW-1133">Transmembrane helix</keyword>